<dbReference type="Proteomes" id="UP000182204">
    <property type="component" value="Chromosome"/>
</dbReference>
<accession>A0A1L3NF24</accession>
<evidence type="ECO:0000313" key="2">
    <source>
        <dbReference type="Proteomes" id="UP000182204"/>
    </source>
</evidence>
<dbReference type="Gene3D" id="3.20.80.10">
    <property type="entry name" value="Regulatory factor, effector binding domain"/>
    <property type="match status" value="1"/>
</dbReference>
<dbReference type="SUPFAM" id="SSF55136">
    <property type="entry name" value="Probable bacterial effector-binding domain"/>
    <property type="match status" value="1"/>
</dbReference>
<dbReference type="AlphaFoldDB" id="A0A1L3NF24"/>
<evidence type="ECO:0000313" key="1">
    <source>
        <dbReference type="EMBL" id="APH14726.1"/>
    </source>
</evidence>
<dbReference type="EMBL" id="CP013243">
    <property type="protein sequence ID" value="APH14726.1"/>
    <property type="molecule type" value="Genomic_DNA"/>
</dbReference>
<gene>
    <name evidence="1" type="ORF">NPD5_1002</name>
</gene>
<name>A0A1L3NF24_CLOSG</name>
<protein>
    <submittedName>
        <fullName evidence="1">Uncharacterized protein</fullName>
    </submittedName>
</protein>
<reference evidence="1 2" key="1">
    <citation type="submission" date="2015-11" db="EMBL/GenBank/DDBJ databases">
        <authorList>
            <person name="Hill K.K."/>
            <person name="Shirey T.B."/>
            <person name="Raphael B."/>
            <person name="Daligault H.E."/>
            <person name="Davenport K.W."/>
            <person name="Bruce D.C."/>
            <person name="Foley B.T."/>
            <person name="Johnson S.L."/>
        </authorList>
    </citation>
    <scope>NUCLEOTIDE SEQUENCE [LARGE SCALE GENOMIC DNA]</scope>
    <source>
        <strain evidence="1 2">CDC_1632</strain>
    </source>
</reference>
<sequence length="40" mass="4896">MEENGFELTDYPRESYIDGMWNKDSVEEWLTEIQFPVRKI</sequence>
<proteinExistence type="predicted"/>
<dbReference type="InterPro" id="IPR011256">
    <property type="entry name" value="Reg_factor_effector_dom_sf"/>
</dbReference>
<dbReference type="RefSeq" id="WP_335617928.1">
    <property type="nucleotide sequence ID" value="NZ_CP013243.1"/>
</dbReference>
<organism evidence="1 2">
    <name type="scientific">Clostridium sporogenes</name>
    <dbReference type="NCBI Taxonomy" id="1509"/>
    <lineage>
        <taxon>Bacteria</taxon>
        <taxon>Bacillati</taxon>
        <taxon>Bacillota</taxon>
        <taxon>Clostridia</taxon>
        <taxon>Eubacteriales</taxon>
        <taxon>Clostridiaceae</taxon>
        <taxon>Clostridium</taxon>
    </lineage>
</organism>